<comment type="caution">
    <text evidence="2">The sequence shown here is derived from an EMBL/GenBank/DDBJ whole genome shotgun (WGS) entry which is preliminary data.</text>
</comment>
<reference evidence="2" key="1">
    <citation type="submission" date="2022-12" db="EMBL/GenBank/DDBJ databases">
        <title>Bacterial isolates from different developmental stages of Nematostella vectensis.</title>
        <authorList>
            <person name="Fraune S."/>
        </authorList>
    </citation>
    <scope>NUCLEOTIDE SEQUENCE</scope>
    <source>
        <strain evidence="2">G21630-S1</strain>
    </source>
</reference>
<dbReference type="Proteomes" id="UP001069802">
    <property type="component" value="Unassembled WGS sequence"/>
</dbReference>
<feature type="region of interest" description="Disordered" evidence="1">
    <location>
        <begin position="240"/>
        <end position="273"/>
    </location>
</feature>
<evidence type="ECO:0000256" key="1">
    <source>
        <dbReference type="SAM" id="MobiDB-lite"/>
    </source>
</evidence>
<gene>
    <name evidence="2" type="ORF">O4H49_03560</name>
</gene>
<dbReference type="RefSeq" id="WP_269422037.1">
    <property type="nucleotide sequence ID" value="NZ_JAPWGY010000001.1"/>
</dbReference>
<proteinExistence type="predicted"/>
<name>A0ABT4LFX4_9PROT</name>
<sequence>MQISSSYSLRPYNQDEKVDLHRMVATEHAAATSRTGGKSGTSSASGSAEAALSFSALGSNVQLNAAQSAAVSASSNTTTGTSSTEAGSVATTNRITLGNTGLASTTEALNGTAKTLFTAQQIAAMEAKSGTGESEAVTEFRDFIGKTPAERMRAQILKGMGLTEEELAALSPEERKKVELQIARVMEESTKLSIREDGQTRQQQQITSDGPALSPTDLASAGQIDGQLNSQLANGVQATAPDIAPDIAGPGTPEARAQNSRAMESLLGDNMIS</sequence>
<organism evidence="2 3">
    <name type="scientific">Kiloniella laminariae</name>
    <dbReference type="NCBI Taxonomy" id="454162"/>
    <lineage>
        <taxon>Bacteria</taxon>
        <taxon>Pseudomonadati</taxon>
        <taxon>Pseudomonadota</taxon>
        <taxon>Alphaproteobacteria</taxon>
        <taxon>Rhodospirillales</taxon>
        <taxon>Kiloniellaceae</taxon>
        <taxon>Kiloniella</taxon>
    </lineage>
</organism>
<evidence type="ECO:0000313" key="3">
    <source>
        <dbReference type="Proteomes" id="UP001069802"/>
    </source>
</evidence>
<feature type="region of interest" description="Disordered" evidence="1">
    <location>
        <begin position="191"/>
        <end position="220"/>
    </location>
</feature>
<dbReference type="EMBL" id="JAPWGY010000001">
    <property type="protein sequence ID" value="MCZ4279840.1"/>
    <property type="molecule type" value="Genomic_DNA"/>
</dbReference>
<evidence type="ECO:0000313" key="2">
    <source>
        <dbReference type="EMBL" id="MCZ4279840.1"/>
    </source>
</evidence>
<accession>A0ABT4LFX4</accession>
<keyword evidence="3" id="KW-1185">Reference proteome</keyword>
<protein>
    <submittedName>
        <fullName evidence="2">Uncharacterized protein</fullName>
    </submittedName>
</protein>